<evidence type="ECO:0000256" key="5">
    <source>
        <dbReference type="ARBA" id="ARBA00022989"/>
    </source>
</evidence>
<dbReference type="CDD" id="cd06261">
    <property type="entry name" value="TM_PBP2"/>
    <property type="match status" value="1"/>
</dbReference>
<dbReference type="InterPro" id="IPR025966">
    <property type="entry name" value="OppC_N"/>
</dbReference>
<evidence type="ECO:0000313" key="9">
    <source>
        <dbReference type="EMBL" id="ATW27912.1"/>
    </source>
</evidence>
<dbReference type="KEGG" id="fwa:DCMF_26975"/>
<name>A0A3G1KZG7_FORW1</name>
<dbReference type="PROSITE" id="PS50928">
    <property type="entry name" value="ABC_TM1"/>
    <property type="match status" value="1"/>
</dbReference>
<feature type="domain" description="ABC transmembrane type-1" evidence="8">
    <location>
        <begin position="96"/>
        <end position="285"/>
    </location>
</feature>
<dbReference type="OrthoDB" id="9797852at2"/>
<evidence type="ECO:0000256" key="6">
    <source>
        <dbReference type="ARBA" id="ARBA00023136"/>
    </source>
</evidence>
<evidence type="ECO:0000256" key="4">
    <source>
        <dbReference type="ARBA" id="ARBA00022692"/>
    </source>
</evidence>
<keyword evidence="6 7" id="KW-0472">Membrane</keyword>
<dbReference type="Gene3D" id="1.10.3720.10">
    <property type="entry name" value="MetI-like"/>
    <property type="match status" value="1"/>
</dbReference>
<feature type="transmembrane region" description="Helical" evidence="7">
    <location>
        <begin position="262"/>
        <end position="285"/>
    </location>
</feature>
<accession>A0A3G1KZG7</accession>
<keyword evidence="4 7" id="KW-0812">Transmembrane</keyword>
<keyword evidence="2 7" id="KW-0813">Transport</keyword>
<dbReference type="Pfam" id="PF00528">
    <property type="entry name" value="BPD_transp_1"/>
    <property type="match status" value="1"/>
</dbReference>
<dbReference type="RefSeq" id="WP_148137304.1">
    <property type="nucleotide sequence ID" value="NZ_CP017634.1"/>
</dbReference>
<feature type="transmembrane region" description="Helical" evidence="7">
    <location>
        <begin position="144"/>
        <end position="169"/>
    </location>
</feature>
<dbReference type="SUPFAM" id="SSF161098">
    <property type="entry name" value="MetI-like"/>
    <property type="match status" value="1"/>
</dbReference>
<organism evidence="9 10">
    <name type="scientific">Formimonas warabiya</name>
    <dbReference type="NCBI Taxonomy" id="1761012"/>
    <lineage>
        <taxon>Bacteria</taxon>
        <taxon>Bacillati</taxon>
        <taxon>Bacillota</taxon>
        <taxon>Clostridia</taxon>
        <taxon>Eubacteriales</taxon>
        <taxon>Peptococcaceae</taxon>
        <taxon>Candidatus Formimonas</taxon>
    </lineage>
</organism>
<sequence>MNTTTETTTISIKKKYKKKSRFRDTWKRMKRNKIAMFGLTIFAVILFFTIFADLIVPYQAALEQNIAIRLQPPTADHWFGTDVFGRDMFARIIHGTRNSLIMGIGAVIVGISLGGLFGAAAGYYGGIIDMIIGRVMDTIMCIPFMLMALAIVAALGPGLVNVLIALMLSMVPYYTRVIRSAILTVTGQDFIEAAKACGTPDRYIILKHILPNAIGPVIVQTTMSVGSMIIWAAAMSFLGMGIQPPTPEWGSMLSEGKDYMLYSPHLVIFPGMAIVLTALSINLMGDGLRDALDPRLKD</sequence>
<feature type="transmembrane region" description="Helical" evidence="7">
    <location>
        <begin position="100"/>
        <end position="124"/>
    </location>
</feature>
<feature type="transmembrane region" description="Helical" evidence="7">
    <location>
        <begin position="217"/>
        <end position="242"/>
    </location>
</feature>
<feature type="transmembrane region" description="Helical" evidence="7">
    <location>
        <begin position="34"/>
        <end position="56"/>
    </location>
</feature>
<dbReference type="InterPro" id="IPR035906">
    <property type="entry name" value="MetI-like_sf"/>
</dbReference>
<gene>
    <name evidence="9" type="ORF">DCMF_26975</name>
</gene>
<keyword evidence="10" id="KW-1185">Reference proteome</keyword>
<comment type="subcellular location">
    <subcellularLocation>
        <location evidence="1 7">Cell membrane</location>
        <topology evidence="1 7">Multi-pass membrane protein</topology>
    </subcellularLocation>
</comment>
<dbReference type="GO" id="GO:0005886">
    <property type="term" value="C:plasma membrane"/>
    <property type="evidence" value="ECO:0007669"/>
    <property type="project" value="UniProtKB-SubCell"/>
</dbReference>
<evidence type="ECO:0000256" key="2">
    <source>
        <dbReference type="ARBA" id="ARBA00022448"/>
    </source>
</evidence>
<dbReference type="InterPro" id="IPR050366">
    <property type="entry name" value="BP-dependent_transpt_permease"/>
</dbReference>
<dbReference type="InterPro" id="IPR000515">
    <property type="entry name" value="MetI-like"/>
</dbReference>
<evidence type="ECO:0000256" key="3">
    <source>
        <dbReference type="ARBA" id="ARBA00022475"/>
    </source>
</evidence>
<comment type="similarity">
    <text evidence="7">Belongs to the binding-protein-dependent transport system permease family.</text>
</comment>
<dbReference type="AlphaFoldDB" id="A0A3G1KZG7"/>
<reference evidence="9 10" key="1">
    <citation type="submission" date="2016-10" db="EMBL/GenBank/DDBJ databases">
        <title>Complete Genome Sequence of Peptococcaceae strain DCMF.</title>
        <authorList>
            <person name="Edwards R.J."/>
            <person name="Holland S.I."/>
            <person name="Deshpande N.P."/>
            <person name="Wong Y.K."/>
            <person name="Ertan H."/>
            <person name="Manefield M."/>
            <person name="Russell T.L."/>
            <person name="Lee M.J."/>
        </authorList>
    </citation>
    <scope>NUCLEOTIDE SEQUENCE [LARGE SCALE GENOMIC DNA]</scope>
    <source>
        <strain evidence="9 10">DCMF</strain>
    </source>
</reference>
<keyword evidence="3" id="KW-1003">Cell membrane</keyword>
<dbReference type="GO" id="GO:0055085">
    <property type="term" value="P:transmembrane transport"/>
    <property type="evidence" value="ECO:0007669"/>
    <property type="project" value="InterPro"/>
</dbReference>
<dbReference type="EMBL" id="CP017634">
    <property type="protein sequence ID" value="ATW27912.1"/>
    <property type="molecule type" value="Genomic_DNA"/>
</dbReference>
<dbReference type="Proteomes" id="UP000323521">
    <property type="component" value="Chromosome"/>
</dbReference>
<evidence type="ECO:0000256" key="7">
    <source>
        <dbReference type="RuleBase" id="RU363032"/>
    </source>
</evidence>
<dbReference type="Pfam" id="PF12911">
    <property type="entry name" value="OppC_N"/>
    <property type="match status" value="1"/>
</dbReference>
<evidence type="ECO:0000256" key="1">
    <source>
        <dbReference type="ARBA" id="ARBA00004651"/>
    </source>
</evidence>
<proteinExistence type="inferred from homology"/>
<keyword evidence="5 7" id="KW-1133">Transmembrane helix</keyword>
<evidence type="ECO:0000313" key="10">
    <source>
        <dbReference type="Proteomes" id="UP000323521"/>
    </source>
</evidence>
<dbReference type="PANTHER" id="PTHR43386:SF1">
    <property type="entry name" value="D,D-DIPEPTIDE TRANSPORT SYSTEM PERMEASE PROTEIN DDPC-RELATED"/>
    <property type="match status" value="1"/>
</dbReference>
<evidence type="ECO:0000259" key="8">
    <source>
        <dbReference type="PROSITE" id="PS50928"/>
    </source>
</evidence>
<protein>
    <submittedName>
        <fullName evidence="9">Peptide ABC transporter permease</fullName>
    </submittedName>
</protein>
<dbReference type="PANTHER" id="PTHR43386">
    <property type="entry name" value="OLIGOPEPTIDE TRANSPORT SYSTEM PERMEASE PROTEIN APPC"/>
    <property type="match status" value="1"/>
</dbReference>